<dbReference type="CDD" id="cd00293">
    <property type="entry name" value="USP-like"/>
    <property type="match status" value="1"/>
</dbReference>
<dbReference type="Pfam" id="PF00582">
    <property type="entry name" value="Usp"/>
    <property type="match status" value="1"/>
</dbReference>
<organism evidence="4 5">
    <name type="scientific">Carnobacterium viridans</name>
    <dbReference type="NCBI Taxonomy" id="174587"/>
    <lineage>
        <taxon>Bacteria</taxon>
        <taxon>Bacillati</taxon>
        <taxon>Bacillota</taxon>
        <taxon>Bacilli</taxon>
        <taxon>Lactobacillales</taxon>
        <taxon>Carnobacteriaceae</taxon>
        <taxon>Carnobacterium</taxon>
    </lineage>
</organism>
<dbReference type="SUPFAM" id="SSF52402">
    <property type="entry name" value="Adenine nucleotide alpha hydrolases-like"/>
    <property type="match status" value="1"/>
</dbReference>
<dbReference type="InterPro" id="IPR006015">
    <property type="entry name" value="Universal_stress_UspA"/>
</dbReference>
<evidence type="ECO:0000256" key="2">
    <source>
        <dbReference type="PIRNR" id="PIRNR006276"/>
    </source>
</evidence>
<keyword evidence="5" id="KW-1185">Reference proteome</keyword>
<dbReference type="PANTHER" id="PTHR46268:SF6">
    <property type="entry name" value="UNIVERSAL STRESS PROTEIN UP12"/>
    <property type="match status" value="1"/>
</dbReference>
<proteinExistence type="inferred from homology"/>
<keyword evidence="2" id="KW-0963">Cytoplasm</keyword>
<feature type="domain" description="UspA" evidence="3">
    <location>
        <begin position="7"/>
        <end position="153"/>
    </location>
</feature>
<dbReference type="EMBL" id="FNJW01000008">
    <property type="protein sequence ID" value="SDQ50219.1"/>
    <property type="molecule type" value="Genomic_DNA"/>
</dbReference>
<sequence length="164" mass="18344">MLDTQQYQRILIAVDGSESSENALIKAIKIAERNNSELIIAHVFDVNSYALGMIDTAGITAIDAIGIDTDKEIMENLLKEYKQTAIKHHLKNVETIMVQGAPRKELTQSIPNDYHVDLIVVGQTGMNAVERWMMGSVSEHIIRNAPCDVLVVRNKKQDEEVNND</sequence>
<dbReference type="InterPro" id="IPR006016">
    <property type="entry name" value="UspA"/>
</dbReference>
<evidence type="ECO:0000256" key="1">
    <source>
        <dbReference type="ARBA" id="ARBA00008791"/>
    </source>
</evidence>
<dbReference type="PRINTS" id="PR01438">
    <property type="entry name" value="UNVRSLSTRESS"/>
</dbReference>
<dbReference type="PANTHER" id="PTHR46268">
    <property type="entry name" value="STRESS RESPONSE PROTEIN NHAX"/>
    <property type="match status" value="1"/>
</dbReference>
<dbReference type="RefSeq" id="WP_176944131.1">
    <property type="nucleotide sequence ID" value="NZ_CP084916.1"/>
</dbReference>
<dbReference type="InterPro" id="IPR014729">
    <property type="entry name" value="Rossmann-like_a/b/a_fold"/>
</dbReference>
<evidence type="ECO:0000313" key="5">
    <source>
        <dbReference type="Proteomes" id="UP000199481"/>
    </source>
</evidence>
<accession>A0A1H1BE30</accession>
<evidence type="ECO:0000313" key="4">
    <source>
        <dbReference type="EMBL" id="SDQ50219.1"/>
    </source>
</evidence>
<dbReference type="Gene3D" id="3.40.50.620">
    <property type="entry name" value="HUPs"/>
    <property type="match status" value="1"/>
</dbReference>
<protein>
    <recommendedName>
        <fullName evidence="2">Universal stress protein</fullName>
    </recommendedName>
</protein>
<gene>
    <name evidence="4" type="ORF">SAMN04487752_2548</name>
</gene>
<comment type="subcellular location">
    <subcellularLocation>
        <location evidence="2">Cytoplasm</location>
    </subcellularLocation>
</comment>
<dbReference type="AlphaFoldDB" id="A0A1H1BE30"/>
<evidence type="ECO:0000259" key="3">
    <source>
        <dbReference type="Pfam" id="PF00582"/>
    </source>
</evidence>
<dbReference type="Proteomes" id="UP000199481">
    <property type="component" value="Unassembled WGS sequence"/>
</dbReference>
<dbReference type="GO" id="GO:0005737">
    <property type="term" value="C:cytoplasm"/>
    <property type="evidence" value="ECO:0007669"/>
    <property type="project" value="UniProtKB-SubCell"/>
</dbReference>
<name>A0A1H1BE30_9LACT</name>
<dbReference type="PIRSF" id="PIRSF006276">
    <property type="entry name" value="UspA"/>
    <property type="match status" value="1"/>
</dbReference>
<comment type="similarity">
    <text evidence="1 2">Belongs to the universal stress protein A family.</text>
</comment>
<reference evidence="5" key="1">
    <citation type="submission" date="2016-10" db="EMBL/GenBank/DDBJ databases">
        <authorList>
            <person name="Varghese N."/>
            <person name="Submissions S."/>
        </authorList>
    </citation>
    <scope>NUCLEOTIDE SEQUENCE [LARGE SCALE GENOMIC DNA]</scope>
    <source>
        <strain evidence="5">MPL-11</strain>
    </source>
</reference>